<dbReference type="AlphaFoldDB" id="A0A0E9XK37"/>
<proteinExistence type="predicted"/>
<evidence type="ECO:0000313" key="1">
    <source>
        <dbReference type="EMBL" id="JAI02054.1"/>
    </source>
</evidence>
<protein>
    <submittedName>
        <fullName evidence="1">Uncharacterized protein</fullName>
    </submittedName>
</protein>
<reference evidence="1" key="2">
    <citation type="journal article" date="2015" name="Fish Shellfish Immunol.">
        <title>Early steps in the European eel (Anguilla anguilla)-Vibrio vulnificus interaction in the gills: Role of the RtxA13 toxin.</title>
        <authorList>
            <person name="Callol A."/>
            <person name="Pajuelo D."/>
            <person name="Ebbesson L."/>
            <person name="Teles M."/>
            <person name="MacKenzie S."/>
            <person name="Amaro C."/>
        </authorList>
    </citation>
    <scope>NUCLEOTIDE SEQUENCE</scope>
</reference>
<accession>A0A0E9XK37</accession>
<name>A0A0E9XK37_ANGAN</name>
<reference evidence="1" key="1">
    <citation type="submission" date="2014-11" db="EMBL/GenBank/DDBJ databases">
        <authorList>
            <person name="Amaro Gonzalez C."/>
        </authorList>
    </citation>
    <scope>NUCLEOTIDE SEQUENCE</scope>
</reference>
<organism evidence="1">
    <name type="scientific">Anguilla anguilla</name>
    <name type="common">European freshwater eel</name>
    <name type="synonym">Muraena anguilla</name>
    <dbReference type="NCBI Taxonomy" id="7936"/>
    <lineage>
        <taxon>Eukaryota</taxon>
        <taxon>Metazoa</taxon>
        <taxon>Chordata</taxon>
        <taxon>Craniata</taxon>
        <taxon>Vertebrata</taxon>
        <taxon>Euteleostomi</taxon>
        <taxon>Actinopterygii</taxon>
        <taxon>Neopterygii</taxon>
        <taxon>Teleostei</taxon>
        <taxon>Anguilliformes</taxon>
        <taxon>Anguillidae</taxon>
        <taxon>Anguilla</taxon>
    </lineage>
</organism>
<sequence>MFCFFKSKNMEGKNVYVHVHIPERIQGKDSWLVGVCCLKVPLRSVIIFQIKLFFLNASAKDFYRIALLRKIITKYYNV</sequence>
<dbReference type="EMBL" id="GBXM01006524">
    <property type="protein sequence ID" value="JAI02054.1"/>
    <property type="molecule type" value="Transcribed_RNA"/>
</dbReference>